<dbReference type="NCBIfam" id="TIGR00218">
    <property type="entry name" value="manA"/>
    <property type="match status" value="1"/>
</dbReference>
<dbReference type="SUPFAM" id="SSF51182">
    <property type="entry name" value="RmlC-like cupins"/>
    <property type="match status" value="1"/>
</dbReference>
<dbReference type="InterPro" id="IPR046458">
    <property type="entry name" value="PMI_typeI_hel"/>
</dbReference>
<gene>
    <name evidence="18" type="primary">FGENESH: predicted gene_1.213</name>
    <name evidence="18" type="ORF">BN2166_0002130</name>
</gene>
<evidence type="ECO:0000256" key="8">
    <source>
        <dbReference type="ARBA" id="ARBA00022833"/>
    </source>
</evidence>
<evidence type="ECO:0000256" key="3">
    <source>
        <dbReference type="ARBA" id="ARBA00004666"/>
    </source>
</evidence>
<feature type="domain" description="Phosphomannose isomerase type I C-terminal" evidence="15">
    <location>
        <begin position="337"/>
        <end position="373"/>
    </location>
</feature>
<dbReference type="PANTHER" id="PTHR10309:SF0">
    <property type="entry name" value="MANNOSE-6-PHOSPHATE ISOMERASE"/>
    <property type="match status" value="1"/>
</dbReference>
<dbReference type="AlphaFoldDB" id="A0A0K3C6T1"/>
<dbReference type="EC" id="5.3.1.8" evidence="5"/>
<dbReference type="PROSITE" id="PS00966">
    <property type="entry name" value="PMI_I_2"/>
    <property type="match status" value="1"/>
</dbReference>
<dbReference type="GO" id="GO:0005829">
    <property type="term" value="C:cytosol"/>
    <property type="evidence" value="ECO:0007669"/>
    <property type="project" value="TreeGrafter"/>
</dbReference>
<evidence type="ECO:0000259" key="16">
    <source>
        <dbReference type="Pfam" id="PF20511"/>
    </source>
</evidence>
<dbReference type="Gene3D" id="2.60.120.10">
    <property type="entry name" value="Jelly Rolls"/>
    <property type="match status" value="2"/>
</dbReference>
<evidence type="ECO:0000259" key="15">
    <source>
        <dbReference type="Pfam" id="PF01238"/>
    </source>
</evidence>
<feature type="binding site" evidence="13">
    <location>
        <position position="136"/>
    </location>
    <ligand>
        <name>Zn(2+)</name>
        <dbReference type="ChEBI" id="CHEBI:29105"/>
    </ligand>
</feature>
<dbReference type="UniPathway" id="UPA00126">
    <property type="reaction ID" value="UER00423"/>
</dbReference>
<dbReference type="InterPro" id="IPR016305">
    <property type="entry name" value="Mannose-6-P_Isomerase"/>
</dbReference>
<feature type="domain" description="Phosphomannose isomerase type I helical insertion" evidence="17">
    <location>
        <begin position="170"/>
        <end position="257"/>
    </location>
</feature>
<dbReference type="PIRSF" id="PIRSF001480">
    <property type="entry name" value="Mannose-6-phosphate_isomerase"/>
    <property type="match status" value="1"/>
</dbReference>
<dbReference type="EMBL" id="CWKI01000001">
    <property type="protein sequence ID" value="CTR04352.1"/>
    <property type="molecule type" value="Genomic_DNA"/>
</dbReference>
<dbReference type="STRING" id="5286.A0A0K3C6T1"/>
<evidence type="ECO:0000313" key="18">
    <source>
        <dbReference type="EMBL" id="CTR04352.1"/>
    </source>
</evidence>
<evidence type="ECO:0000256" key="2">
    <source>
        <dbReference type="ARBA" id="ARBA00002564"/>
    </source>
</evidence>
<keyword evidence="9" id="KW-0413">Isomerase</keyword>
<reference evidence="18 19" key="1">
    <citation type="submission" date="2015-07" db="EMBL/GenBank/DDBJ databases">
        <authorList>
            <person name="Cajimat M.N.B."/>
            <person name="Milazzo M.L."/>
            <person name="Fulhorst C.F."/>
        </authorList>
    </citation>
    <scope>NUCLEOTIDE SEQUENCE [LARGE SCALE GENOMIC DNA]</scope>
    <source>
        <strain evidence="18">Single colony</strain>
    </source>
</reference>
<comment type="cofactor">
    <cofactor evidence="13">
        <name>Zn(2+)</name>
        <dbReference type="ChEBI" id="CHEBI:29105"/>
    </cofactor>
    <text evidence="13">Binds 1 zinc ion per subunit.</text>
</comment>
<feature type="binding site" evidence="13">
    <location>
        <position position="109"/>
    </location>
    <ligand>
        <name>Zn(2+)</name>
        <dbReference type="ChEBI" id="CHEBI:29105"/>
    </ligand>
</feature>
<name>A0A0K3C6T1_RHOTO</name>
<feature type="binding site" evidence="13">
    <location>
        <position position="107"/>
    </location>
    <ligand>
        <name>Zn(2+)</name>
        <dbReference type="ChEBI" id="CHEBI:29105"/>
    </ligand>
</feature>
<dbReference type="InterPro" id="IPR001250">
    <property type="entry name" value="Man6P_Isoase-1"/>
</dbReference>
<evidence type="ECO:0000256" key="1">
    <source>
        <dbReference type="ARBA" id="ARBA00000757"/>
    </source>
</evidence>
<protein>
    <recommendedName>
        <fullName evidence="6">Mannose-6-phosphate isomerase</fullName>
        <ecNumber evidence="5">5.3.1.8</ecNumber>
    </recommendedName>
    <alternativeName>
        <fullName evidence="10">Phosphohexomutase</fullName>
    </alternativeName>
    <alternativeName>
        <fullName evidence="11">Phosphomannose isomerase</fullName>
    </alternativeName>
</protein>
<feature type="domain" description="Phosphomannose isomerase type I catalytic" evidence="16">
    <location>
        <begin position="6"/>
        <end position="152"/>
    </location>
</feature>
<evidence type="ECO:0000256" key="7">
    <source>
        <dbReference type="ARBA" id="ARBA00022723"/>
    </source>
</evidence>
<proteinExistence type="inferred from homology"/>
<evidence type="ECO:0000313" key="19">
    <source>
        <dbReference type="Proteomes" id="UP000199069"/>
    </source>
</evidence>
<evidence type="ECO:0000256" key="12">
    <source>
        <dbReference type="PIRSR" id="PIRSR001480-1"/>
    </source>
</evidence>
<accession>A0A0K3C6T1</accession>
<sequence>MSESPVFEIVCGAQSYDWGKLGKDGSKCSHFAKGLPNFEYDENKPYAELWMGTHPSCPSTLMATGQDLKKYLKSRPELLGNKVVKKFGDDLPFLFKVLAIRKALSIQAHPDKQLAQKLHSEKPDIYKGELFCCDPEMAVALTDFSGFCGFRPPSEIASFLDSVPEFAAVVGESVASSFKSKFGSSSSPSEEDKKAGLKEIFTPLMKAEDKLVQEQVEKLVKRVEKGDSGLDKEESELIKTLNSDFPGDVGIFCTFVLNIVRLKPGEAVFLKANEPHAYLDGDIMECMATSDNVVRAGLTPKLRDVPTLTSMLTYTSSPPSEQIMNPVGFRSTKHTTLYDPPIDEFSVLLTDLKDGETEKFDAVEGPSILIFTQLDGGAETARLRWSKGDEAIKREGQVFFVGAGEEISIEAKGGRVIAYRAFVEA</sequence>
<keyword evidence="19" id="KW-1185">Reference proteome</keyword>
<evidence type="ECO:0000256" key="14">
    <source>
        <dbReference type="RuleBase" id="RU004189"/>
    </source>
</evidence>
<feature type="active site" evidence="12">
    <location>
        <position position="295"/>
    </location>
</feature>
<dbReference type="Proteomes" id="UP000199069">
    <property type="component" value="Unassembled WGS sequence"/>
</dbReference>
<evidence type="ECO:0000256" key="5">
    <source>
        <dbReference type="ARBA" id="ARBA00011956"/>
    </source>
</evidence>
<dbReference type="InterPro" id="IPR046457">
    <property type="entry name" value="PMI_typeI_cat"/>
</dbReference>
<keyword evidence="8 13" id="KW-0862">Zinc</keyword>
<dbReference type="InterPro" id="IPR014710">
    <property type="entry name" value="RmlC-like_jellyroll"/>
</dbReference>
<dbReference type="GO" id="GO:0004476">
    <property type="term" value="F:mannose-6-phosphate isomerase activity"/>
    <property type="evidence" value="ECO:0007669"/>
    <property type="project" value="UniProtKB-EC"/>
</dbReference>
<evidence type="ECO:0000256" key="9">
    <source>
        <dbReference type="ARBA" id="ARBA00023235"/>
    </source>
</evidence>
<dbReference type="Pfam" id="PF20511">
    <property type="entry name" value="PMI_typeI_cat"/>
    <property type="match status" value="1"/>
</dbReference>
<dbReference type="Gene3D" id="1.10.441.10">
    <property type="entry name" value="Phosphomannose Isomerase, domain 2"/>
    <property type="match status" value="1"/>
</dbReference>
<dbReference type="CDD" id="cd07011">
    <property type="entry name" value="cupin_PMI_type_I_N"/>
    <property type="match status" value="1"/>
</dbReference>
<evidence type="ECO:0000256" key="6">
    <source>
        <dbReference type="ARBA" id="ARBA00018236"/>
    </source>
</evidence>
<evidence type="ECO:0000256" key="4">
    <source>
        <dbReference type="ARBA" id="ARBA00010772"/>
    </source>
</evidence>
<evidence type="ECO:0000256" key="10">
    <source>
        <dbReference type="ARBA" id="ARBA00029741"/>
    </source>
</evidence>
<keyword evidence="7 13" id="KW-0479">Metal-binding</keyword>
<dbReference type="OMA" id="DIGLFCG"/>
<evidence type="ECO:0000256" key="13">
    <source>
        <dbReference type="PIRSR" id="PIRSR001480-2"/>
    </source>
</evidence>
<comment type="pathway">
    <text evidence="3">Nucleotide-sugar biosynthesis; GDP-alpha-D-mannose biosynthesis; alpha-D-mannose 1-phosphate from D-fructose 6-phosphate: step 1/2.</text>
</comment>
<comment type="function">
    <text evidence="2">Involved in the synthesis of the GDP-mannose and dolichol-phosphate-mannose required for a number of critical mannosyl transfer reactions.</text>
</comment>
<comment type="catalytic activity">
    <reaction evidence="1">
        <text>D-mannose 6-phosphate = D-fructose 6-phosphate</text>
        <dbReference type="Rhea" id="RHEA:12356"/>
        <dbReference type="ChEBI" id="CHEBI:58735"/>
        <dbReference type="ChEBI" id="CHEBI:61527"/>
        <dbReference type="EC" id="5.3.1.8"/>
    </reaction>
</comment>
<dbReference type="InterPro" id="IPR018050">
    <property type="entry name" value="Pmannose_isomerase-type1_CS"/>
</dbReference>
<dbReference type="InterPro" id="IPR011051">
    <property type="entry name" value="RmlC_Cupin_sf"/>
</dbReference>
<dbReference type="PRINTS" id="PR00714">
    <property type="entry name" value="MAN6PISMRASE"/>
</dbReference>
<evidence type="ECO:0000259" key="17">
    <source>
        <dbReference type="Pfam" id="PF20512"/>
    </source>
</evidence>
<evidence type="ECO:0000256" key="11">
    <source>
        <dbReference type="ARBA" id="ARBA00030762"/>
    </source>
</evidence>
<organism evidence="18 19">
    <name type="scientific">Rhodotorula toruloides</name>
    <name type="common">Yeast</name>
    <name type="synonym">Rhodosporidium toruloides</name>
    <dbReference type="NCBI Taxonomy" id="5286"/>
    <lineage>
        <taxon>Eukaryota</taxon>
        <taxon>Fungi</taxon>
        <taxon>Dikarya</taxon>
        <taxon>Basidiomycota</taxon>
        <taxon>Pucciniomycotina</taxon>
        <taxon>Microbotryomycetes</taxon>
        <taxon>Sporidiobolales</taxon>
        <taxon>Sporidiobolaceae</taxon>
        <taxon>Rhodotorula</taxon>
    </lineage>
</organism>
<dbReference type="GO" id="GO:0005975">
    <property type="term" value="P:carbohydrate metabolic process"/>
    <property type="evidence" value="ECO:0007669"/>
    <property type="project" value="InterPro"/>
</dbReference>
<dbReference type="GO" id="GO:0008270">
    <property type="term" value="F:zinc ion binding"/>
    <property type="evidence" value="ECO:0007669"/>
    <property type="project" value="InterPro"/>
</dbReference>
<dbReference type="Pfam" id="PF01238">
    <property type="entry name" value="PMI_typeI_C"/>
    <property type="match status" value="1"/>
</dbReference>
<dbReference type="Pfam" id="PF20512">
    <property type="entry name" value="PMI_typeI_hel"/>
    <property type="match status" value="1"/>
</dbReference>
<dbReference type="FunFam" id="1.10.441.10:FF:000001">
    <property type="entry name" value="Mannose-6-phosphate isomerase"/>
    <property type="match status" value="1"/>
</dbReference>
<dbReference type="GO" id="GO:0009298">
    <property type="term" value="P:GDP-mannose biosynthetic process"/>
    <property type="evidence" value="ECO:0007669"/>
    <property type="project" value="UniProtKB-UniPathway"/>
</dbReference>
<feature type="binding site" evidence="13">
    <location>
        <position position="276"/>
    </location>
    <ligand>
        <name>Zn(2+)</name>
        <dbReference type="ChEBI" id="CHEBI:29105"/>
    </ligand>
</feature>
<dbReference type="PANTHER" id="PTHR10309">
    <property type="entry name" value="MANNOSE-6-PHOSPHATE ISOMERASE"/>
    <property type="match status" value="1"/>
</dbReference>
<dbReference type="InterPro" id="IPR046456">
    <property type="entry name" value="PMI_typeI_C"/>
</dbReference>
<comment type="similarity">
    <text evidence="4 14">Belongs to the mannose-6-phosphate isomerase type 1 family.</text>
</comment>